<evidence type="ECO:0000256" key="3">
    <source>
        <dbReference type="RuleBase" id="RU003476"/>
    </source>
</evidence>
<dbReference type="InterPro" id="IPR000086">
    <property type="entry name" value="NUDIX_hydrolase_dom"/>
</dbReference>
<reference evidence="6" key="1">
    <citation type="journal article" date="2019" name="Int. J. Syst. Evol. Microbiol.">
        <title>The Global Catalogue of Microorganisms (GCM) 10K type strain sequencing project: providing services to taxonomists for standard genome sequencing and annotation.</title>
        <authorList>
            <consortium name="The Broad Institute Genomics Platform"/>
            <consortium name="The Broad Institute Genome Sequencing Center for Infectious Disease"/>
            <person name="Wu L."/>
            <person name="Ma J."/>
        </authorList>
    </citation>
    <scope>NUCLEOTIDE SEQUENCE [LARGE SCALE GENOMIC DNA]</scope>
    <source>
        <strain evidence="6">CCUG 57113</strain>
    </source>
</reference>
<evidence type="ECO:0000259" key="4">
    <source>
        <dbReference type="PROSITE" id="PS51462"/>
    </source>
</evidence>
<dbReference type="PROSITE" id="PS00893">
    <property type="entry name" value="NUDIX_BOX"/>
    <property type="match status" value="1"/>
</dbReference>
<dbReference type="InterPro" id="IPR020476">
    <property type="entry name" value="Nudix_hydrolase"/>
</dbReference>
<keyword evidence="6" id="KW-1185">Reference proteome</keyword>
<evidence type="ECO:0000313" key="5">
    <source>
        <dbReference type="EMBL" id="MFC5471023.1"/>
    </source>
</evidence>
<name>A0ABW0M288_9BACL</name>
<dbReference type="InterPro" id="IPR020084">
    <property type="entry name" value="NUDIX_hydrolase_CS"/>
</dbReference>
<dbReference type="RefSeq" id="WP_209751103.1">
    <property type="nucleotide sequence ID" value="NZ_JBHSMH010000084.1"/>
</dbReference>
<dbReference type="Proteomes" id="UP001596105">
    <property type="component" value="Unassembled WGS sequence"/>
</dbReference>
<evidence type="ECO:0000256" key="2">
    <source>
        <dbReference type="ARBA" id="ARBA00022801"/>
    </source>
</evidence>
<dbReference type="Pfam" id="PF00293">
    <property type="entry name" value="NUDIX"/>
    <property type="match status" value="1"/>
</dbReference>
<dbReference type="CDD" id="cd04677">
    <property type="entry name" value="NUDIX_Hydrolase"/>
    <property type="match status" value="1"/>
</dbReference>
<dbReference type="SUPFAM" id="SSF55811">
    <property type="entry name" value="Nudix"/>
    <property type="match status" value="1"/>
</dbReference>
<dbReference type="GO" id="GO:0016787">
    <property type="term" value="F:hydrolase activity"/>
    <property type="evidence" value="ECO:0007669"/>
    <property type="project" value="UniProtKB-KW"/>
</dbReference>
<dbReference type="PANTHER" id="PTHR43046">
    <property type="entry name" value="GDP-MANNOSE MANNOSYL HYDROLASE"/>
    <property type="match status" value="1"/>
</dbReference>
<dbReference type="PRINTS" id="PR00502">
    <property type="entry name" value="NUDIXFAMILY"/>
</dbReference>
<evidence type="ECO:0000256" key="1">
    <source>
        <dbReference type="ARBA" id="ARBA00001946"/>
    </source>
</evidence>
<sequence>MGYISELRKLVGTRPLIMAGACVLVFDEDRRLLLQKRSDSGDWGTIGGAMEPGESLEEAAARELYEEAGLRAKSFAFVAVYSGKDMYYKYPHGDEIYNVIAVYEAEGVEGVPFVNDDEGLELRYFPLDRPIPELNPFSEYLLRKAGYIQGECSISPVFSTEKVERS</sequence>
<comment type="cofactor">
    <cofactor evidence="1">
        <name>Mg(2+)</name>
        <dbReference type="ChEBI" id="CHEBI:18420"/>
    </cofactor>
</comment>
<dbReference type="EMBL" id="JBHSMH010000084">
    <property type="protein sequence ID" value="MFC5471023.1"/>
    <property type="molecule type" value="Genomic_DNA"/>
</dbReference>
<keyword evidence="2 3" id="KW-0378">Hydrolase</keyword>
<comment type="similarity">
    <text evidence="3">Belongs to the Nudix hydrolase family.</text>
</comment>
<dbReference type="PANTHER" id="PTHR43046:SF2">
    <property type="entry name" value="8-OXO-DGTP DIPHOSPHATASE-RELATED"/>
    <property type="match status" value="1"/>
</dbReference>
<dbReference type="InterPro" id="IPR015797">
    <property type="entry name" value="NUDIX_hydrolase-like_dom_sf"/>
</dbReference>
<accession>A0ABW0M288</accession>
<gene>
    <name evidence="5" type="ORF">ACFPPD_20245</name>
</gene>
<dbReference type="PROSITE" id="PS51462">
    <property type="entry name" value="NUDIX"/>
    <property type="match status" value="1"/>
</dbReference>
<organism evidence="5 6">
    <name type="scientific">Cohnella suwonensis</name>
    <dbReference type="NCBI Taxonomy" id="696072"/>
    <lineage>
        <taxon>Bacteria</taxon>
        <taxon>Bacillati</taxon>
        <taxon>Bacillota</taxon>
        <taxon>Bacilli</taxon>
        <taxon>Bacillales</taxon>
        <taxon>Paenibacillaceae</taxon>
        <taxon>Cohnella</taxon>
    </lineage>
</organism>
<proteinExistence type="inferred from homology"/>
<evidence type="ECO:0000313" key="6">
    <source>
        <dbReference type="Proteomes" id="UP001596105"/>
    </source>
</evidence>
<dbReference type="Gene3D" id="3.90.79.10">
    <property type="entry name" value="Nucleoside Triphosphate Pyrophosphohydrolase"/>
    <property type="match status" value="1"/>
</dbReference>
<comment type="caution">
    <text evidence="5">The sequence shown here is derived from an EMBL/GenBank/DDBJ whole genome shotgun (WGS) entry which is preliminary data.</text>
</comment>
<feature type="domain" description="Nudix hydrolase" evidence="4">
    <location>
        <begin position="15"/>
        <end position="147"/>
    </location>
</feature>
<protein>
    <submittedName>
        <fullName evidence="5">NUDIX hydrolase</fullName>
    </submittedName>
</protein>